<gene>
    <name evidence="2" type="ORF">GCM10022212_10010</name>
</gene>
<accession>A0ABP7SUH0</accession>
<sequence length="187" mass="19710">MTLAKVVSKPAPTPVAKSDPVPVPAQDASAFSAKLKKANADQQGKNARQKRDELRATAAEDASAARSVIREGDELAIRAASQRQQQGGDDESGQSLARIATQDLAGDVDASFLVDQLAPLTANDGMFEVLIPSGAKLSIALKASANRVQILIGSDSASLGDQLKRKKMELEQRLGRRIGKDVVLAVL</sequence>
<evidence type="ECO:0000313" key="2">
    <source>
        <dbReference type="EMBL" id="GAA4016731.1"/>
    </source>
</evidence>
<feature type="region of interest" description="Disordered" evidence="1">
    <location>
        <begin position="1"/>
        <end position="67"/>
    </location>
</feature>
<evidence type="ECO:0000313" key="3">
    <source>
        <dbReference type="Proteomes" id="UP001501353"/>
    </source>
</evidence>
<keyword evidence="3" id="KW-1185">Reference proteome</keyword>
<dbReference type="RefSeq" id="WP_344762145.1">
    <property type="nucleotide sequence ID" value="NZ_BAAAZE010000005.1"/>
</dbReference>
<protein>
    <recommendedName>
        <fullName evidence="4">Flagellar hook-length control protein-like C-terminal domain-containing protein</fullName>
    </recommendedName>
</protein>
<dbReference type="EMBL" id="BAAAZE010000005">
    <property type="protein sequence ID" value="GAA4016731.1"/>
    <property type="molecule type" value="Genomic_DNA"/>
</dbReference>
<organism evidence="2 3">
    <name type="scientific">Actimicrobium antarcticum</name>
    <dbReference type="NCBI Taxonomy" id="1051899"/>
    <lineage>
        <taxon>Bacteria</taxon>
        <taxon>Pseudomonadati</taxon>
        <taxon>Pseudomonadota</taxon>
        <taxon>Betaproteobacteria</taxon>
        <taxon>Burkholderiales</taxon>
        <taxon>Oxalobacteraceae</taxon>
        <taxon>Actimicrobium</taxon>
    </lineage>
</organism>
<feature type="compositionally biased region" description="Low complexity" evidence="1">
    <location>
        <begin position="56"/>
        <end position="65"/>
    </location>
</feature>
<evidence type="ECO:0008006" key="4">
    <source>
        <dbReference type="Google" id="ProtNLM"/>
    </source>
</evidence>
<dbReference type="Proteomes" id="UP001501353">
    <property type="component" value="Unassembled WGS sequence"/>
</dbReference>
<proteinExistence type="predicted"/>
<comment type="caution">
    <text evidence="2">The sequence shown here is derived from an EMBL/GenBank/DDBJ whole genome shotgun (WGS) entry which is preliminary data.</text>
</comment>
<evidence type="ECO:0000256" key="1">
    <source>
        <dbReference type="SAM" id="MobiDB-lite"/>
    </source>
</evidence>
<name>A0ABP7SUH0_9BURK</name>
<reference evidence="3" key="1">
    <citation type="journal article" date="2019" name="Int. J. Syst. Evol. Microbiol.">
        <title>The Global Catalogue of Microorganisms (GCM) 10K type strain sequencing project: providing services to taxonomists for standard genome sequencing and annotation.</title>
        <authorList>
            <consortium name="The Broad Institute Genomics Platform"/>
            <consortium name="The Broad Institute Genome Sequencing Center for Infectious Disease"/>
            <person name="Wu L."/>
            <person name="Ma J."/>
        </authorList>
    </citation>
    <scope>NUCLEOTIDE SEQUENCE [LARGE SCALE GENOMIC DNA]</scope>
    <source>
        <strain evidence="3">JCM 16673</strain>
    </source>
</reference>